<protein>
    <recommendedName>
        <fullName evidence="7 14">Ribonuclease HII</fullName>
        <shortName evidence="14">RNase HII</shortName>
        <ecNumber evidence="6 14">3.1.26.4</ecNumber>
    </recommendedName>
</protein>
<dbReference type="GO" id="GO:0006298">
    <property type="term" value="P:mismatch repair"/>
    <property type="evidence" value="ECO:0007669"/>
    <property type="project" value="TreeGrafter"/>
</dbReference>
<sequence length="258" mass="28617">MTSKNIPISEIKDQLLSVKDLEDPIYQKFMTDERIGVQKLILSCQKRLEKAALMLAEAYERQAYERQAYQSGYHVIAGIDEVGRGPLAGPVIAAAVILPEEVELIEVNDSKQVSEKKRDLFYEQIMDVALAVGIGVVSEGEIDQLNIYQATKLAMKKALANLDLQPDCLLIDAMSLDDVAIHQENIIKGDAKSVSIAAASIVAKVTRDRLMKDYGRTYPGYGFENNAGYGTKEHLIGLEKLGPCPIHRKTFAPVKNYF</sequence>
<keyword evidence="10 14" id="KW-0479">Metal-binding</keyword>
<evidence type="ECO:0000259" key="17">
    <source>
        <dbReference type="PROSITE" id="PS51975"/>
    </source>
</evidence>
<dbReference type="HAMAP" id="MF_00052_B">
    <property type="entry name" value="RNase_HII_B"/>
    <property type="match status" value="1"/>
</dbReference>
<dbReference type="GO" id="GO:0004523">
    <property type="term" value="F:RNA-DNA hybrid ribonuclease activity"/>
    <property type="evidence" value="ECO:0007669"/>
    <property type="project" value="UniProtKB-UniRule"/>
</dbReference>
<evidence type="ECO:0000256" key="2">
    <source>
        <dbReference type="ARBA" id="ARBA00001946"/>
    </source>
</evidence>
<evidence type="ECO:0000256" key="3">
    <source>
        <dbReference type="ARBA" id="ARBA00004065"/>
    </source>
</evidence>
<dbReference type="PROSITE" id="PS51975">
    <property type="entry name" value="RNASE_H_2"/>
    <property type="match status" value="1"/>
</dbReference>
<feature type="binding site" evidence="14 15">
    <location>
        <position position="80"/>
    </location>
    <ligand>
        <name>a divalent metal cation</name>
        <dbReference type="ChEBI" id="CHEBI:60240"/>
    </ligand>
</feature>
<keyword evidence="11 14" id="KW-0255">Endonuclease</keyword>
<dbReference type="PANTHER" id="PTHR10954:SF18">
    <property type="entry name" value="RIBONUCLEASE HII"/>
    <property type="match status" value="1"/>
</dbReference>
<comment type="function">
    <text evidence="3 14 16">Endonuclease that specifically degrades the RNA of RNA-DNA hybrids.</text>
</comment>
<comment type="cofactor">
    <cofactor evidence="14 15">
        <name>Mn(2+)</name>
        <dbReference type="ChEBI" id="CHEBI:29035"/>
    </cofactor>
    <cofactor evidence="14 15">
        <name>Mg(2+)</name>
        <dbReference type="ChEBI" id="CHEBI:18420"/>
    </cofactor>
    <text evidence="14 15">Manganese or magnesium. Binds 1 divalent metal ion per monomer in the absence of substrate. May bind a second metal ion after substrate binding.</text>
</comment>
<dbReference type="InterPro" id="IPR001352">
    <property type="entry name" value="RNase_HII/HIII"/>
</dbReference>
<dbReference type="EC" id="3.1.26.4" evidence="6 14"/>
<comment type="subcellular location">
    <subcellularLocation>
        <location evidence="4 14">Cytoplasm</location>
    </subcellularLocation>
</comment>
<evidence type="ECO:0000256" key="9">
    <source>
        <dbReference type="ARBA" id="ARBA00022722"/>
    </source>
</evidence>
<dbReference type="PANTHER" id="PTHR10954">
    <property type="entry name" value="RIBONUCLEASE H2 SUBUNIT A"/>
    <property type="match status" value="1"/>
</dbReference>
<keyword evidence="13 14" id="KW-0464">Manganese</keyword>
<evidence type="ECO:0000256" key="12">
    <source>
        <dbReference type="ARBA" id="ARBA00022801"/>
    </source>
</evidence>
<comment type="catalytic activity">
    <reaction evidence="1 14 15 16">
        <text>Endonucleolytic cleavage to 5'-phosphomonoester.</text>
        <dbReference type="EC" id="3.1.26.4"/>
    </reaction>
</comment>
<dbReference type="Gene3D" id="3.30.420.10">
    <property type="entry name" value="Ribonuclease H-like superfamily/Ribonuclease H"/>
    <property type="match status" value="1"/>
</dbReference>
<evidence type="ECO:0000256" key="11">
    <source>
        <dbReference type="ARBA" id="ARBA00022759"/>
    </source>
</evidence>
<gene>
    <name evidence="14" type="primary">rnhB</name>
    <name evidence="18" type="ORF">CBF35_12805</name>
</gene>
<dbReference type="GO" id="GO:0003723">
    <property type="term" value="F:RNA binding"/>
    <property type="evidence" value="ECO:0007669"/>
    <property type="project" value="UniProtKB-UniRule"/>
</dbReference>
<dbReference type="NCBIfam" id="NF000594">
    <property type="entry name" value="PRK00015.1-1"/>
    <property type="match status" value="1"/>
</dbReference>
<comment type="cofactor">
    <cofactor evidence="2">
        <name>Mg(2+)</name>
        <dbReference type="ChEBI" id="CHEBI:18420"/>
    </cofactor>
</comment>
<dbReference type="GO" id="GO:0032299">
    <property type="term" value="C:ribonuclease H2 complex"/>
    <property type="evidence" value="ECO:0007669"/>
    <property type="project" value="TreeGrafter"/>
</dbReference>
<dbReference type="CDD" id="cd07182">
    <property type="entry name" value="RNase_HII_bacteria_HII_like"/>
    <property type="match status" value="1"/>
</dbReference>
<dbReference type="Pfam" id="PF01351">
    <property type="entry name" value="RNase_HII"/>
    <property type="match status" value="1"/>
</dbReference>
<keyword evidence="9 14" id="KW-0540">Nuclease</keyword>
<evidence type="ECO:0000313" key="18">
    <source>
        <dbReference type="EMBL" id="RST92470.1"/>
    </source>
</evidence>
<dbReference type="NCBIfam" id="NF000595">
    <property type="entry name" value="PRK00015.1-3"/>
    <property type="match status" value="1"/>
</dbReference>
<evidence type="ECO:0000256" key="4">
    <source>
        <dbReference type="ARBA" id="ARBA00004496"/>
    </source>
</evidence>
<evidence type="ECO:0000256" key="16">
    <source>
        <dbReference type="RuleBase" id="RU003515"/>
    </source>
</evidence>
<dbReference type="RefSeq" id="WP_126781745.1">
    <property type="nucleotide sequence ID" value="NZ_NGJU01000022.1"/>
</dbReference>
<feature type="domain" description="RNase H type-2" evidence="17">
    <location>
        <begin position="74"/>
        <end position="258"/>
    </location>
</feature>
<dbReference type="InterPro" id="IPR036397">
    <property type="entry name" value="RNaseH_sf"/>
</dbReference>
<evidence type="ECO:0000256" key="13">
    <source>
        <dbReference type="ARBA" id="ARBA00023211"/>
    </source>
</evidence>
<evidence type="ECO:0000256" key="1">
    <source>
        <dbReference type="ARBA" id="ARBA00000077"/>
    </source>
</evidence>
<evidence type="ECO:0000256" key="14">
    <source>
        <dbReference type="HAMAP-Rule" id="MF_00052"/>
    </source>
</evidence>
<proteinExistence type="inferred from homology"/>
<evidence type="ECO:0000256" key="5">
    <source>
        <dbReference type="ARBA" id="ARBA00007383"/>
    </source>
</evidence>
<comment type="similarity">
    <text evidence="5 14 16">Belongs to the RNase HII family.</text>
</comment>
<comment type="caution">
    <text evidence="18">The sequence shown here is derived from an EMBL/GenBank/DDBJ whole genome shotgun (WGS) entry which is preliminary data.</text>
</comment>
<keyword evidence="8 14" id="KW-0963">Cytoplasm</keyword>
<evidence type="ECO:0000256" key="6">
    <source>
        <dbReference type="ARBA" id="ARBA00012180"/>
    </source>
</evidence>
<feature type="binding site" evidence="14 15">
    <location>
        <position position="81"/>
    </location>
    <ligand>
        <name>a divalent metal cation</name>
        <dbReference type="ChEBI" id="CHEBI:60240"/>
    </ligand>
</feature>
<dbReference type="GO" id="GO:0030145">
    <property type="term" value="F:manganese ion binding"/>
    <property type="evidence" value="ECO:0007669"/>
    <property type="project" value="UniProtKB-UniRule"/>
</dbReference>
<dbReference type="GO" id="GO:0005737">
    <property type="term" value="C:cytoplasm"/>
    <property type="evidence" value="ECO:0007669"/>
    <property type="project" value="UniProtKB-SubCell"/>
</dbReference>
<dbReference type="InterPro" id="IPR024567">
    <property type="entry name" value="RNase_HII/HIII_dom"/>
</dbReference>
<dbReference type="OrthoDB" id="9803420at2"/>
<evidence type="ECO:0000256" key="10">
    <source>
        <dbReference type="ARBA" id="ARBA00022723"/>
    </source>
</evidence>
<dbReference type="AlphaFoldDB" id="A0A429ZFL3"/>
<dbReference type="FunFam" id="3.30.420.10:FF:000006">
    <property type="entry name" value="Ribonuclease HII"/>
    <property type="match status" value="1"/>
</dbReference>
<dbReference type="EMBL" id="NGJU01000022">
    <property type="protein sequence ID" value="RST92470.1"/>
    <property type="molecule type" value="Genomic_DNA"/>
</dbReference>
<dbReference type="GO" id="GO:0043137">
    <property type="term" value="P:DNA replication, removal of RNA primer"/>
    <property type="evidence" value="ECO:0007669"/>
    <property type="project" value="TreeGrafter"/>
</dbReference>
<organism evidence="18 19">
    <name type="scientific">Vagococcus salmoninarum</name>
    <dbReference type="NCBI Taxonomy" id="2739"/>
    <lineage>
        <taxon>Bacteria</taxon>
        <taxon>Bacillati</taxon>
        <taxon>Bacillota</taxon>
        <taxon>Bacilli</taxon>
        <taxon>Lactobacillales</taxon>
        <taxon>Enterococcaceae</taxon>
        <taxon>Vagococcus</taxon>
    </lineage>
</organism>
<keyword evidence="12 14" id="KW-0378">Hydrolase</keyword>
<reference evidence="18 19" key="1">
    <citation type="submission" date="2017-05" db="EMBL/GenBank/DDBJ databases">
        <title>Vagococcus spp. assemblies.</title>
        <authorList>
            <person name="Gulvik C.A."/>
        </authorList>
    </citation>
    <scope>NUCLEOTIDE SEQUENCE [LARGE SCALE GENOMIC DNA]</scope>
    <source>
        <strain evidence="18 19">NCFB 2777</strain>
    </source>
</reference>
<dbReference type="SUPFAM" id="SSF53098">
    <property type="entry name" value="Ribonuclease H-like"/>
    <property type="match status" value="1"/>
</dbReference>
<dbReference type="InterPro" id="IPR012337">
    <property type="entry name" value="RNaseH-like_sf"/>
</dbReference>
<accession>A0A429ZFL3</accession>
<feature type="binding site" evidence="14 15">
    <location>
        <position position="172"/>
    </location>
    <ligand>
        <name>a divalent metal cation</name>
        <dbReference type="ChEBI" id="CHEBI:60240"/>
    </ligand>
</feature>
<evidence type="ECO:0000256" key="15">
    <source>
        <dbReference type="PROSITE-ProRule" id="PRU01319"/>
    </source>
</evidence>
<evidence type="ECO:0000256" key="8">
    <source>
        <dbReference type="ARBA" id="ARBA00022490"/>
    </source>
</evidence>
<evidence type="ECO:0000256" key="7">
    <source>
        <dbReference type="ARBA" id="ARBA00019179"/>
    </source>
</evidence>
<dbReference type="Proteomes" id="UP000287239">
    <property type="component" value="Unassembled WGS sequence"/>
</dbReference>
<dbReference type="InterPro" id="IPR022898">
    <property type="entry name" value="RNase_HII"/>
</dbReference>
<keyword evidence="19" id="KW-1185">Reference proteome</keyword>
<name>A0A429ZFL3_9ENTE</name>
<dbReference type="GeneID" id="98569223"/>
<evidence type="ECO:0000313" key="19">
    <source>
        <dbReference type="Proteomes" id="UP000287239"/>
    </source>
</evidence>